<organism evidence="1 2">
    <name type="scientific">Sneathia sanguinegens</name>
    <dbReference type="NCBI Taxonomy" id="40543"/>
    <lineage>
        <taxon>Bacteria</taxon>
        <taxon>Fusobacteriati</taxon>
        <taxon>Fusobacteriota</taxon>
        <taxon>Fusobacteriia</taxon>
        <taxon>Fusobacteriales</taxon>
        <taxon>Leptotrichiaceae</taxon>
        <taxon>Sneathia</taxon>
    </lineage>
</organism>
<dbReference type="RefSeq" id="WP_285152999.1">
    <property type="nucleotide sequence ID" value="NZ_JASSPP010000006.1"/>
</dbReference>
<reference evidence="1 2" key="1">
    <citation type="submission" date="2023-06" db="EMBL/GenBank/DDBJ databases">
        <title>Antibody response to the Sneathia vaginalis cytopathogenic toxin A during pregnancy.</title>
        <authorList>
            <person name="Mccoy Z.T."/>
            <person name="Serrano M.G."/>
            <person name="Spaine K."/>
            <person name="Edwards D.J."/>
            <person name="Buck G.A."/>
            <person name="Jefferson K."/>
        </authorList>
    </citation>
    <scope>NUCLEOTIDE SEQUENCE [LARGE SCALE GENOMIC DNA]</scope>
    <source>
        <strain evidence="1 2">CCUG 42621</strain>
    </source>
</reference>
<sequence length="338" mass="38420">MTKNQEDKNVLIGDIKVKGKVELTNNDLTAGFSSKTVFPFKNCGQDTCPKYGTNVFSKHDLYLNGDTEYIKDIDTKLEFYNSYSDTNDSLKYLSAAFSASYSPIDNLKLDIASNFKYQFNDDLDFEDIYTGTKRFTDKVDDYLTNNTDFCLYQKDASYFQSHNLGIEYTGLDKFDFKINNYVNHLKCKNVYGIKNALSYGDEFNTTYTPIDNLTLTAYTHLGGVSLLGESHKPLNIGLFEINLGTKYDYYPIDEITLSPSLNVATYFGVTKSTFNLAKLAAAPTLELDPRLEFDYTLINKLNITASAETPITFTILKDKKFGFHDANIKTSLDIKYEW</sequence>
<comment type="caution">
    <text evidence="1">The sequence shown here is derived from an EMBL/GenBank/DDBJ whole genome shotgun (WGS) entry which is preliminary data.</text>
</comment>
<accession>A0ABT7HLV6</accession>
<protein>
    <recommendedName>
        <fullName evidence="3">Autotransporter domain-containing protein</fullName>
    </recommendedName>
</protein>
<evidence type="ECO:0008006" key="3">
    <source>
        <dbReference type="Google" id="ProtNLM"/>
    </source>
</evidence>
<name>A0ABT7HLV6_9FUSO</name>
<dbReference type="EMBL" id="JASSPP010000006">
    <property type="protein sequence ID" value="MDK9580725.1"/>
    <property type="molecule type" value="Genomic_DNA"/>
</dbReference>
<keyword evidence="2" id="KW-1185">Reference proteome</keyword>
<evidence type="ECO:0000313" key="1">
    <source>
        <dbReference type="EMBL" id="MDK9580725.1"/>
    </source>
</evidence>
<gene>
    <name evidence="1" type="ORF">QQA45_04250</name>
</gene>
<dbReference type="Proteomes" id="UP001225134">
    <property type="component" value="Unassembled WGS sequence"/>
</dbReference>
<evidence type="ECO:0000313" key="2">
    <source>
        <dbReference type="Proteomes" id="UP001225134"/>
    </source>
</evidence>
<proteinExistence type="predicted"/>